<evidence type="ECO:0000313" key="1">
    <source>
        <dbReference type="EMBL" id="KAL3574939.1"/>
    </source>
</evidence>
<evidence type="ECO:0000313" key="2">
    <source>
        <dbReference type="Proteomes" id="UP000309997"/>
    </source>
</evidence>
<proteinExistence type="predicted"/>
<accession>A0ACC4B948</accession>
<dbReference type="EMBL" id="RCHU02000012">
    <property type="protein sequence ID" value="KAL3574939.1"/>
    <property type="molecule type" value="Genomic_DNA"/>
</dbReference>
<name>A0ACC4B948_POPAL</name>
<protein>
    <submittedName>
        <fullName evidence="1">Uncharacterized protein</fullName>
    </submittedName>
</protein>
<comment type="caution">
    <text evidence="1">The sequence shown here is derived from an EMBL/GenBank/DDBJ whole genome shotgun (WGS) entry which is preliminary data.</text>
</comment>
<sequence length="126" mass="14440">MNLGQYHHKLKGADFPLWKPIYKVWPKVVESGFEGERLLKDHALQEIPLLNQEWMLHDAVNAQDQWNWSLLSLFKSDDGRRISVGFRSCSVADLEMTQLPACVQRECGGGVYAFLCYLRSSALDIL</sequence>
<organism evidence="1 2">
    <name type="scientific">Populus alba</name>
    <name type="common">White poplar</name>
    <dbReference type="NCBI Taxonomy" id="43335"/>
    <lineage>
        <taxon>Eukaryota</taxon>
        <taxon>Viridiplantae</taxon>
        <taxon>Streptophyta</taxon>
        <taxon>Embryophyta</taxon>
        <taxon>Tracheophyta</taxon>
        <taxon>Spermatophyta</taxon>
        <taxon>Magnoliopsida</taxon>
        <taxon>eudicotyledons</taxon>
        <taxon>Gunneridae</taxon>
        <taxon>Pentapetalae</taxon>
        <taxon>rosids</taxon>
        <taxon>fabids</taxon>
        <taxon>Malpighiales</taxon>
        <taxon>Salicaceae</taxon>
        <taxon>Saliceae</taxon>
        <taxon>Populus</taxon>
    </lineage>
</organism>
<keyword evidence="2" id="KW-1185">Reference proteome</keyword>
<gene>
    <name evidence="1" type="ORF">D5086_023040</name>
</gene>
<dbReference type="Proteomes" id="UP000309997">
    <property type="component" value="Unassembled WGS sequence"/>
</dbReference>
<reference evidence="1 2" key="1">
    <citation type="journal article" date="2024" name="Plant Biotechnol. J.">
        <title>Genome and CRISPR/Cas9 system of a widespread forest tree (Populus alba) in the world.</title>
        <authorList>
            <person name="Liu Y.J."/>
            <person name="Jiang P.F."/>
            <person name="Han X.M."/>
            <person name="Li X.Y."/>
            <person name="Wang H.M."/>
            <person name="Wang Y.J."/>
            <person name="Wang X.X."/>
            <person name="Zeng Q.Y."/>
        </authorList>
    </citation>
    <scope>NUCLEOTIDE SEQUENCE [LARGE SCALE GENOMIC DNA]</scope>
    <source>
        <strain evidence="2">cv. PAL-ZL1</strain>
    </source>
</reference>